<evidence type="ECO:0000313" key="2">
    <source>
        <dbReference type="EMBL" id="GFN47214.1"/>
    </source>
</evidence>
<dbReference type="Proteomes" id="UP000504714">
    <property type="component" value="Unassembled WGS sequence"/>
</dbReference>
<dbReference type="InterPro" id="IPR013321">
    <property type="entry name" value="Arc_rbn_hlx_hlx"/>
</dbReference>
<evidence type="ECO:0000259" key="1">
    <source>
        <dbReference type="Pfam" id="PF01402"/>
    </source>
</evidence>
<dbReference type="InterPro" id="IPR002145">
    <property type="entry name" value="CopG"/>
</dbReference>
<evidence type="ECO:0000313" key="3">
    <source>
        <dbReference type="Proteomes" id="UP000504714"/>
    </source>
</evidence>
<dbReference type="InterPro" id="IPR010985">
    <property type="entry name" value="Ribbon_hlx_hlx"/>
</dbReference>
<organism evidence="2 3">
    <name type="scientific">Candidatus Regiella insecticola</name>
    <dbReference type="NCBI Taxonomy" id="138073"/>
    <lineage>
        <taxon>Bacteria</taxon>
        <taxon>Pseudomonadati</taxon>
        <taxon>Pseudomonadota</taxon>
        <taxon>Gammaproteobacteria</taxon>
        <taxon>Enterobacterales</taxon>
        <taxon>Enterobacteriaceae</taxon>
        <taxon>aphid secondary symbionts</taxon>
        <taxon>Candidatus Regiella</taxon>
    </lineage>
</organism>
<protein>
    <submittedName>
        <fullName evidence="2">CopG family transcriptional regulator</fullName>
    </submittedName>
</protein>
<feature type="domain" description="Ribbon-helix-helix protein CopG" evidence="1">
    <location>
        <begin position="2"/>
        <end position="41"/>
    </location>
</feature>
<dbReference type="GO" id="GO:0006355">
    <property type="term" value="P:regulation of DNA-templated transcription"/>
    <property type="evidence" value="ECO:0007669"/>
    <property type="project" value="InterPro"/>
</dbReference>
<proteinExistence type="predicted"/>
<reference evidence="2 3" key="1">
    <citation type="submission" date="2020-06" db="EMBL/GenBank/DDBJ databases">
        <title>The genome sequence of Candidatus Regiella insecticola strain Tut.</title>
        <authorList>
            <person name="Nikoh N."/>
            <person name="Tsuchida T."/>
            <person name="Koga R."/>
            <person name="Oshima K."/>
            <person name="Hattori M."/>
            <person name="Fukatsu T."/>
        </authorList>
    </citation>
    <scope>NUCLEOTIDE SEQUENCE [LARGE SCALE GENOMIC DNA]</scope>
    <source>
        <strain evidence="2 3">Tut</strain>
    </source>
</reference>
<dbReference type="Gene3D" id="1.10.1220.10">
    <property type="entry name" value="Met repressor-like"/>
    <property type="match status" value="1"/>
</dbReference>
<dbReference type="RefSeq" id="WP_176488715.1">
    <property type="nucleotide sequence ID" value="NZ_BLXO01000008.1"/>
</dbReference>
<dbReference type="GO" id="GO:0043565">
    <property type="term" value="F:sequence-specific DNA binding"/>
    <property type="evidence" value="ECO:0007669"/>
    <property type="project" value="UniProtKB-ARBA"/>
</dbReference>
<accession>A0A6L2ZS68</accession>
<dbReference type="AlphaFoldDB" id="A0A6L2ZS68"/>
<dbReference type="SUPFAM" id="SSF47598">
    <property type="entry name" value="Ribbon-helix-helix"/>
    <property type="match status" value="1"/>
</dbReference>
<dbReference type="EMBL" id="BLXO01000008">
    <property type="protein sequence ID" value="GFN47214.1"/>
    <property type="molecule type" value="Genomic_DNA"/>
</dbReference>
<dbReference type="Pfam" id="PF01402">
    <property type="entry name" value="RHH_1"/>
    <property type="match status" value="1"/>
</dbReference>
<sequence length="90" mass="10708">MATSIKLDDHLKNRIYHLADRQGRSAHWIMREAIRDYVEREEKRENFKQEALGSWATYQKTGRHLSGDEVRGWLQTWGTDKETEIPPCHK</sequence>
<name>A0A6L2ZS68_9ENTR</name>
<comment type="caution">
    <text evidence="2">The sequence shown here is derived from an EMBL/GenBank/DDBJ whole genome shotgun (WGS) entry which is preliminary data.</text>
</comment>
<gene>
    <name evidence="2" type="ORF">RINTU1_31740</name>
</gene>
<dbReference type="CDD" id="cd22233">
    <property type="entry name" value="RHH_CopAso-like"/>
    <property type="match status" value="1"/>
</dbReference>